<keyword evidence="1" id="KW-0472">Membrane</keyword>
<proteinExistence type="predicted"/>
<evidence type="ECO:0000313" key="2">
    <source>
        <dbReference type="EMBL" id="SHM85606.1"/>
    </source>
</evidence>
<keyword evidence="1" id="KW-1133">Transmembrane helix</keyword>
<name>A0A1M7M4I8_RUMFL</name>
<dbReference type="OrthoDB" id="1818499at2"/>
<dbReference type="AlphaFoldDB" id="A0A1M7M4I8"/>
<reference evidence="2 3" key="1">
    <citation type="submission" date="2016-11" db="EMBL/GenBank/DDBJ databases">
        <authorList>
            <person name="Jaros S."/>
            <person name="Januszkiewicz K."/>
            <person name="Wedrychowicz H."/>
        </authorList>
    </citation>
    <scope>NUCLEOTIDE SEQUENCE [LARGE SCALE GENOMIC DNA]</scope>
    <source>
        <strain evidence="2 3">Y1</strain>
    </source>
</reference>
<dbReference type="EMBL" id="FRCT01000018">
    <property type="protein sequence ID" value="SHM85606.1"/>
    <property type="molecule type" value="Genomic_DNA"/>
</dbReference>
<sequence length="394" mass="43158">MNSKKKIIEVLRKADKASVERLMAEEAKKNEIFAKAQRRANIEQTEYADSVSGVEKYERKINMTRISSVAAAIAVVIGLIGGGHFFYRNKMKTPDVELHQTTTNVAGTSTSSKTVTTVTGKNGSIVTTVKGSAVTTTLADAVSTTVSTTLTEAVNNKPEVTTESQSSNTKTEEKVLSYIGQYTQIGETEEKIYKEYAKIIDECSTMIKNKDASGLKYESDLARELLYASYESPAHIGYAFNDVNEDGIMELLLGVNYDYGAESGDFDSVIYNIFSVDANNEVYAAAMGGLRSRYYICSNPTADRARNGMAHAGFISNEGSGGATHSSKAYYRLGYSGLNFVESVSVDGLDENNEPIIYYTNAEQSGRDTKISQDEANKITDGYSHMFIQFNSFE</sequence>
<feature type="transmembrane region" description="Helical" evidence="1">
    <location>
        <begin position="66"/>
        <end position="87"/>
    </location>
</feature>
<keyword evidence="1" id="KW-0812">Transmembrane</keyword>
<evidence type="ECO:0000313" key="3">
    <source>
        <dbReference type="Proteomes" id="UP000184394"/>
    </source>
</evidence>
<gene>
    <name evidence="2" type="ORF">SAMN04487860_11858</name>
</gene>
<evidence type="ECO:0000256" key="1">
    <source>
        <dbReference type="SAM" id="Phobius"/>
    </source>
</evidence>
<protein>
    <submittedName>
        <fullName evidence="2">Uncharacterized protein</fullName>
    </submittedName>
</protein>
<accession>A0A1M7M4I8</accession>
<organism evidence="2 3">
    <name type="scientific">Ruminococcus flavefaciens</name>
    <dbReference type="NCBI Taxonomy" id="1265"/>
    <lineage>
        <taxon>Bacteria</taxon>
        <taxon>Bacillati</taxon>
        <taxon>Bacillota</taxon>
        <taxon>Clostridia</taxon>
        <taxon>Eubacteriales</taxon>
        <taxon>Oscillospiraceae</taxon>
        <taxon>Ruminococcus</taxon>
    </lineage>
</organism>
<dbReference type="Proteomes" id="UP000184394">
    <property type="component" value="Unassembled WGS sequence"/>
</dbReference>
<dbReference type="RefSeq" id="WP_072952257.1">
    <property type="nucleotide sequence ID" value="NZ_FRCT01000018.1"/>
</dbReference>